<comment type="caution">
    <text evidence="4">The sequence shown here is derived from an EMBL/GenBank/DDBJ whole genome shotgun (WGS) entry which is preliminary data.</text>
</comment>
<dbReference type="InterPro" id="IPR009057">
    <property type="entry name" value="Homeodomain-like_sf"/>
</dbReference>
<comment type="subcellular location">
    <subcellularLocation>
        <location evidence="1">Nucleus</location>
    </subcellularLocation>
</comment>
<proteinExistence type="predicted"/>
<dbReference type="Gene3D" id="1.10.10.60">
    <property type="entry name" value="Homeodomain-like"/>
    <property type="match status" value="1"/>
</dbReference>
<dbReference type="InterPro" id="IPR006600">
    <property type="entry name" value="HTH_CenpB_DNA-bd_dom"/>
</dbReference>
<dbReference type="Proteomes" id="UP001160148">
    <property type="component" value="Unassembled WGS sequence"/>
</dbReference>
<accession>A0AAV0WEM0</accession>
<dbReference type="EMBL" id="CARXXK010000002">
    <property type="protein sequence ID" value="CAI6354132.1"/>
    <property type="molecule type" value="Genomic_DNA"/>
</dbReference>
<evidence type="ECO:0000256" key="1">
    <source>
        <dbReference type="ARBA" id="ARBA00004123"/>
    </source>
</evidence>
<dbReference type="InterPro" id="IPR050863">
    <property type="entry name" value="CenT-Element_Derived"/>
</dbReference>
<gene>
    <name evidence="4" type="ORF">MEUPH1_LOCUS10173</name>
</gene>
<feature type="domain" description="HTH CENPB-type" evidence="3">
    <location>
        <begin position="1"/>
        <end position="68"/>
    </location>
</feature>
<dbReference type="PANTHER" id="PTHR19303">
    <property type="entry name" value="TRANSPOSON"/>
    <property type="match status" value="1"/>
</dbReference>
<reference evidence="4 5" key="1">
    <citation type="submission" date="2023-01" db="EMBL/GenBank/DDBJ databases">
        <authorList>
            <person name="Whitehead M."/>
        </authorList>
    </citation>
    <scope>NUCLEOTIDE SEQUENCE [LARGE SCALE GENOMIC DNA]</scope>
</reference>
<dbReference type="SUPFAM" id="SSF46689">
    <property type="entry name" value="Homeodomain-like"/>
    <property type="match status" value="1"/>
</dbReference>
<dbReference type="PANTHER" id="PTHR19303:SF52">
    <property type="entry name" value="TIGGER TRANSPOSABLE ELEMENT-DERIVED PROTEIN 6"/>
    <property type="match status" value="1"/>
</dbReference>
<dbReference type="Pfam" id="PF03221">
    <property type="entry name" value="HTH_Tnp_Tc5"/>
    <property type="match status" value="1"/>
</dbReference>
<dbReference type="PROSITE" id="PS51253">
    <property type="entry name" value="HTH_CENPB"/>
    <property type="match status" value="1"/>
</dbReference>
<evidence type="ECO:0000313" key="5">
    <source>
        <dbReference type="Proteomes" id="UP001160148"/>
    </source>
</evidence>
<name>A0AAV0WEM0_9HEMI</name>
<organism evidence="4 5">
    <name type="scientific">Macrosiphum euphorbiae</name>
    <name type="common">potato aphid</name>
    <dbReference type="NCBI Taxonomy" id="13131"/>
    <lineage>
        <taxon>Eukaryota</taxon>
        <taxon>Metazoa</taxon>
        <taxon>Ecdysozoa</taxon>
        <taxon>Arthropoda</taxon>
        <taxon>Hexapoda</taxon>
        <taxon>Insecta</taxon>
        <taxon>Pterygota</taxon>
        <taxon>Neoptera</taxon>
        <taxon>Paraneoptera</taxon>
        <taxon>Hemiptera</taxon>
        <taxon>Sternorrhyncha</taxon>
        <taxon>Aphidomorpha</taxon>
        <taxon>Aphidoidea</taxon>
        <taxon>Aphididae</taxon>
        <taxon>Macrosiphini</taxon>
        <taxon>Macrosiphum</taxon>
    </lineage>
</organism>
<keyword evidence="2" id="KW-0238">DNA-binding</keyword>
<protein>
    <recommendedName>
        <fullName evidence="3">HTH CENPB-type domain-containing protein</fullName>
    </recommendedName>
</protein>
<keyword evidence="5" id="KW-1185">Reference proteome</keyword>
<dbReference type="GO" id="GO:0005634">
    <property type="term" value="C:nucleus"/>
    <property type="evidence" value="ECO:0007669"/>
    <property type="project" value="UniProtKB-SubCell"/>
</dbReference>
<dbReference type="GO" id="GO:0003677">
    <property type="term" value="F:DNA binding"/>
    <property type="evidence" value="ECO:0007669"/>
    <property type="project" value="UniProtKB-KW"/>
</dbReference>
<evidence type="ECO:0000313" key="4">
    <source>
        <dbReference type="EMBL" id="CAI6354132.1"/>
    </source>
</evidence>
<evidence type="ECO:0000256" key="2">
    <source>
        <dbReference type="ARBA" id="ARBA00023125"/>
    </source>
</evidence>
<sequence>MKLGEYSDIESCLLKWFQQCLDRKIPINGPILREKAEDFGHKLGHEHFKASSGWLTNWKTIHSVVFKEVCGESGAVDVQKCSGWMNNLPKLIENYSPDDIFNVDETGLFFKC</sequence>
<dbReference type="SMART" id="SM00674">
    <property type="entry name" value="CENPB"/>
    <property type="match status" value="1"/>
</dbReference>
<evidence type="ECO:0000259" key="3">
    <source>
        <dbReference type="PROSITE" id="PS51253"/>
    </source>
</evidence>
<dbReference type="AlphaFoldDB" id="A0AAV0WEM0"/>